<dbReference type="InterPro" id="IPR036400">
    <property type="entry name" value="Cyt_B5-like_heme/steroid_sf"/>
</dbReference>
<evidence type="ECO:0000256" key="2">
    <source>
        <dbReference type="ARBA" id="ARBA00023002"/>
    </source>
</evidence>
<dbReference type="Pfam" id="PF00173">
    <property type="entry name" value="Cyt-b5"/>
    <property type="match status" value="1"/>
</dbReference>
<evidence type="ECO:0000313" key="5">
    <source>
        <dbReference type="EMBL" id="KAB8072969.1"/>
    </source>
</evidence>
<feature type="domain" description="FMN hydroxy acid dehydrogenase" evidence="4">
    <location>
        <begin position="76"/>
        <end position="165"/>
    </location>
</feature>
<dbReference type="PANTHER" id="PTHR10578:SF82">
    <property type="entry name" value="CYTOCHROME B2, PUTATIVE (AFU_ORTHOLOGUE AFUA_1G07200)-RELATED"/>
    <property type="match status" value="1"/>
</dbReference>
<dbReference type="PRINTS" id="PR00363">
    <property type="entry name" value="CYTOCHROMEB5"/>
</dbReference>
<organism evidence="5 6">
    <name type="scientific">Aspergillus leporis</name>
    <dbReference type="NCBI Taxonomy" id="41062"/>
    <lineage>
        <taxon>Eukaryota</taxon>
        <taxon>Fungi</taxon>
        <taxon>Dikarya</taxon>
        <taxon>Ascomycota</taxon>
        <taxon>Pezizomycotina</taxon>
        <taxon>Eurotiomycetes</taxon>
        <taxon>Eurotiomycetidae</taxon>
        <taxon>Eurotiales</taxon>
        <taxon>Aspergillaceae</taxon>
        <taxon>Aspergillus</taxon>
        <taxon>Aspergillus subgen. Circumdati</taxon>
    </lineage>
</organism>
<dbReference type="GO" id="GO:0016491">
    <property type="term" value="F:oxidoreductase activity"/>
    <property type="evidence" value="ECO:0007669"/>
    <property type="project" value="UniProtKB-KW"/>
</dbReference>
<dbReference type="OrthoDB" id="260519at2759"/>
<dbReference type="AlphaFoldDB" id="A0A5N5WXB6"/>
<dbReference type="EMBL" id="ML732235">
    <property type="protein sequence ID" value="KAB8072969.1"/>
    <property type="molecule type" value="Genomic_DNA"/>
</dbReference>
<feature type="domain" description="Cytochrome b5 heme-binding" evidence="3">
    <location>
        <begin position="1"/>
        <end position="49"/>
    </location>
</feature>
<dbReference type="InterPro" id="IPR037396">
    <property type="entry name" value="FMN_HAD"/>
</dbReference>
<keyword evidence="2" id="KW-0560">Oxidoreductase</keyword>
<dbReference type="InterPro" id="IPR000262">
    <property type="entry name" value="FMN-dep_DH"/>
</dbReference>
<evidence type="ECO:0000313" key="6">
    <source>
        <dbReference type="Proteomes" id="UP000326565"/>
    </source>
</evidence>
<dbReference type="InterPro" id="IPR013785">
    <property type="entry name" value="Aldolase_TIM"/>
</dbReference>
<dbReference type="SUPFAM" id="SSF51395">
    <property type="entry name" value="FMN-linked oxidoreductases"/>
    <property type="match status" value="1"/>
</dbReference>
<name>A0A5N5WXB6_9EURO</name>
<dbReference type="PROSITE" id="PS50255">
    <property type="entry name" value="CYTOCHROME_B5_2"/>
    <property type="match status" value="1"/>
</dbReference>
<dbReference type="Gene3D" id="3.10.120.10">
    <property type="entry name" value="Cytochrome b5-like heme/steroid binding domain"/>
    <property type="match status" value="1"/>
</dbReference>
<comment type="cofactor">
    <cofactor evidence="1">
        <name>FMN</name>
        <dbReference type="ChEBI" id="CHEBI:58210"/>
    </cofactor>
</comment>
<dbReference type="Pfam" id="PF01070">
    <property type="entry name" value="FMN_dh"/>
    <property type="match status" value="1"/>
</dbReference>
<protein>
    <submittedName>
        <fullName evidence="5">FMN-dependent dehydrogenase-domain-containing protein</fullName>
    </submittedName>
</protein>
<reference evidence="5 6" key="1">
    <citation type="submission" date="2019-04" db="EMBL/GenBank/DDBJ databases">
        <title>Friends and foes A comparative genomics study of 23 Aspergillus species from section Flavi.</title>
        <authorList>
            <consortium name="DOE Joint Genome Institute"/>
            <person name="Kjaerbolling I."/>
            <person name="Vesth T."/>
            <person name="Frisvad J.C."/>
            <person name="Nybo J.L."/>
            <person name="Theobald S."/>
            <person name="Kildgaard S."/>
            <person name="Isbrandt T."/>
            <person name="Kuo A."/>
            <person name="Sato A."/>
            <person name="Lyhne E.K."/>
            <person name="Kogle M.E."/>
            <person name="Wiebenga A."/>
            <person name="Kun R.S."/>
            <person name="Lubbers R.J."/>
            <person name="Makela M.R."/>
            <person name="Barry K."/>
            <person name="Chovatia M."/>
            <person name="Clum A."/>
            <person name="Daum C."/>
            <person name="Haridas S."/>
            <person name="He G."/>
            <person name="LaButti K."/>
            <person name="Lipzen A."/>
            <person name="Mondo S."/>
            <person name="Riley R."/>
            <person name="Salamov A."/>
            <person name="Simmons B.A."/>
            <person name="Magnuson J.K."/>
            <person name="Henrissat B."/>
            <person name="Mortensen U.H."/>
            <person name="Larsen T.O."/>
            <person name="Devries R.P."/>
            <person name="Grigoriev I.V."/>
            <person name="Machida M."/>
            <person name="Baker S.E."/>
            <person name="Andersen M.R."/>
        </authorList>
    </citation>
    <scope>NUCLEOTIDE SEQUENCE [LARGE SCALE GENOMIC DNA]</scope>
    <source>
        <strain evidence="5 6">CBS 151.66</strain>
    </source>
</reference>
<evidence type="ECO:0000259" key="4">
    <source>
        <dbReference type="PROSITE" id="PS51349"/>
    </source>
</evidence>
<dbReference type="Gene3D" id="3.20.20.70">
    <property type="entry name" value="Aldolase class I"/>
    <property type="match status" value="1"/>
</dbReference>
<gene>
    <name evidence="5" type="ORF">BDV29DRAFT_157996</name>
</gene>
<keyword evidence="6" id="KW-1185">Reference proteome</keyword>
<sequence length="165" mass="18085">MIDRFEVYDVTSFINDRPGGSAAILALAGKDATKDYRTIHPLGLFLRHAWANRRRTAFITPKPLQDRASRQAQTQRSIPLRPRVFIDCRKCDLSTEFLGLKLGLPIYVSPAAMARLARPSGEAGIAAACKRFKAMLIISHSASMTTQQLSQTPIQTTPSAGNSTA</sequence>
<evidence type="ECO:0000259" key="3">
    <source>
        <dbReference type="PROSITE" id="PS50255"/>
    </source>
</evidence>
<proteinExistence type="predicted"/>
<evidence type="ECO:0000256" key="1">
    <source>
        <dbReference type="ARBA" id="ARBA00001917"/>
    </source>
</evidence>
<accession>A0A5N5WXB6</accession>
<dbReference type="SUPFAM" id="SSF55856">
    <property type="entry name" value="Cytochrome b5-like heme/steroid binding domain"/>
    <property type="match status" value="1"/>
</dbReference>
<dbReference type="Proteomes" id="UP000326565">
    <property type="component" value="Unassembled WGS sequence"/>
</dbReference>
<dbReference type="PANTHER" id="PTHR10578">
    <property type="entry name" value="S -2-HYDROXY-ACID OXIDASE-RELATED"/>
    <property type="match status" value="1"/>
</dbReference>
<dbReference type="PROSITE" id="PS51349">
    <property type="entry name" value="FMN_HYDROXY_ACID_DH_2"/>
    <property type="match status" value="1"/>
</dbReference>
<dbReference type="InterPro" id="IPR001199">
    <property type="entry name" value="Cyt_B5-like_heme/steroid-bd"/>
</dbReference>